<evidence type="ECO:0000313" key="2">
    <source>
        <dbReference type="EMBL" id="MEW9922079.1"/>
    </source>
</evidence>
<feature type="chain" id="PRO_5046514921" evidence="1">
    <location>
        <begin position="20"/>
        <end position="189"/>
    </location>
</feature>
<dbReference type="EMBL" id="JBFNXX010000030">
    <property type="protein sequence ID" value="MEW9922079.1"/>
    <property type="molecule type" value="Genomic_DNA"/>
</dbReference>
<accession>A0ABV3RT79</accession>
<evidence type="ECO:0000256" key="1">
    <source>
        <dbReference type="SAM" id="SignalP"/>
    </source>
</evidence>
<dbReference type="RefSeq" id="WP_367879776.1">
    <property type="nucleotide sequence ID" value="NZ_JBFNXX010000030.1"/>
</dbReference>
<comment type="caution">
    <text evidence="2">The sequence shown here is derived from an EMBL/GenBank/DDBJ whole genome shotgun (WGS) entry which is preliminary data.</text>
</comment>
<dbReference type="Proteomes" id="UP001556098">
    <property type="component" value="Unassembled WGS sequence"/>
</dbReference>
<proteinExistence type="predicted"/>
<evidence type="ECO:0000313" key="3">
    <source>
        <dbReference type="Proteomes" id="UP001556098"/>
    </source>
</evidence>
<gene>
    <name evidence="2" type="ORF">AB2B41_20935</name>
</gene>
<protein>
    <submittedName>
        <fullName evidence="2">Uncharacterized protein</fullName>
    </submittedName>
</protein>
<feature type="signal peptide" evidence="1">
    <location>
        <begin position="1"/>
        <end position="19"/>
    </location>
</feature>
<organism evidence="2 3">
    <name type="scientific">Sulfitobacter sediminis</name>
    <dbReference type="NCBI Taxonomy" id="3234186"/>
    <lineage>
        <taxon>Bacteria</taxon>
        <taxon>Pseudomonadati</taxon>
        <taxon>Pseudomonadota</taxon>
        <taxon>Alphaproteobacteria</taxon>
        <taxon>Rhodobacterales</taxon>
        <taxon>Roseobacteraceae</taxon>
        <taxon>Sulfitobacter</taxon>
    </lineage>
</organism>
<sequence>MIRATLFALSVLAAPMVRAADVPPEMSSYIYNDLMRWVNDPQIVAAVRQQNLRTAALTEDEIIARETTWRAEVGQASSPMIDGVLNAPLSAFLKERVALADGRITEVFVMDGKGLNVAASGVTSDYWQGDEAKFQQTFGKGAGAVFIDEIELDESTQLYQGQVSFAVTDPDTGAVIGAITVGLDAGAFF</sequence>
<name>A0ABV3RT79_9RHOB</name>
<keyword evidence="1" id="KW-0732">Signal</keyword>
<reference evidence="2 3" key="1">
    <citation type="submission" date="2024-07" db="EMBL/GenBank/DDBJ databases">
        <title>Marimonas sp.nov., isolated from tidal-flat sediment.</title>
        <authorList>
            <person name="Jayan J.N."/>
            <person name="Lee S.S."/>
        </authorList>
    </citation>
    <scope>NUCLEOTIDE SEQUENCE [LARGE SCALE GENOMIC DNA]</scope>
    <source>
        <strain evidence="2 3">MJW-29</strain>
    </source>
</reference>
<keyword evidence="3" id="KW-1185">Reference proteome</keyword>